<evidence type="ECO:0000313" key="1">
    <source>
        <dbReference type="EMBL" id="SEL12323.1"/>
    </source>
</evidence>
<accession>A0A1H7MM68</accession>
<sequence>MRPLTIRECIRYCENAMREMWEKYGKPAEYSKRREVYVRCKELCKENGYVGSRFVSIWNTASTNAHREVVTICR</sequence>
<name>A0A1H7MM68_RUMAL</name>
<dbReference type="EMBL" id="FOAT01000012">
    <property type="protein sequence ID" value="SEL12323.1"/>
    <property type="molecule type" value="Genomic_DNA"/>
</dbReference>
<evidence type="ECO:0000313" key="2">
    <source>
        <dbReference type="Proteomes" id="UP000186015"/>
    </source>
</evidence>
<dbReference type="RefSeq" id="WP_074834247.1">
    <property type="nucleotide sequence ID" value="NZ_FOAT01000012.1"/>
</dbReference>
<protein>
    <submittedName>
        <fullName evidence="1">Uncharacterized protein</fullName>
    </submittedName>
</protein>
<dbReference type="AlphaFoldDB" id="A0A1H7MM68"/>
<proteinExistence type="predicted"/>
<organism evidence="1 2">
    <name type="scientific">Ruminococcus albus</name>
    <dbReference type="NCBI Taxonomy" id="1264"/>
    <lineage>
        <taxon>Bacteria</taxon>
        <taxon>Bacillati</taxon>
        <taxon>Bacillota</taxon>
        <taxon>Clostridia</taxon>
        <taxon>Eubacteriales</taxon>
        <taxon>Oscillospiraceae</taxon>
        <taxon>Ruminococcus</taxon>
    </lineage>
</organism>
<gene>
    <name evidence="1" type="ORF">SAMN05216469_11252</name>
</gene>
<reference evidence="1 2" key="1">
    <citation type="submission" date="2016-10" db="EMBL/GenBank/DDBJ databases">
        <authorList>
            <person name="de Groot N.N."/>
        </authorList>
    </citation>
    <scope>NUCLEOTIDE SEQUENCE [LARGE SCALE GENOMIC DNA]</scope>
    <source>
        <strain evidence="1 2">KH2T6</strain>
    </source>
</reference>
<dbReference type="Proteomes" id="UP000186015">
    <property type="component" value="Unassembled WGS sequence"/>
</dbReference>